<dbReference type="SUPFAM" id="SSF53335">
    <property type="entry name" value="S-adenosyl-L-methionine-dependent methyltransferases"/>
    <property type="match status" value="1"/>
</dbReference>
<accession>A0ABR1CB20</accession>
<dbReference type="Gene3D" id="3.40.50.150">
    <property type="entry name" value="Vaccinia Virus protein VP39"/>
    <property type="match status" value="1"/>
</dbReference>
<reference evidence="6 7" key="1">
    <citation type="submission" date="2023-08" db="EMBL/GenBank/DDBJ databases">
        <title>A Necator americanus chromosomal reference genome.</title>
        <authorList>
            <person name="Ilik V."/>
            <person name="Petrzelkova K.J."/>
            <person name="Pardy F."/>
            <person name="Fuh T."/>
            <person name="Niatou-Singa F.S."/>
            <person name="Gouil Q."/>
            <person name="Baker L."/>
            <person name="Ritchie M.E."/>
            <person name="Jex A.R."/>
            <person name="Gazzola D."/>
            <person name="Li H."/>
            <person name="Toshio Fujiwara R."/>
            <person name="Zhan B."/>
            <person name="Aroian R.V."/>
            <person name="Pafco B."/>
            <person name="Schwarz E.M."/>
        </authorList>
    </citation>
    <scope>NUCLEOTIDE SEQUENCE [LARGE SCALE GENOMIC DNA]</scope>
    <source>
        <strain evidence="6 7">Aroian</strain>
        <tissue evidence="6">Whole animal</tissue>
    </source>
</reference>
<evidence type="ECO:0000256" key="5">
    <source>
        <dbReference type="ARBA" id="ARBA00023098"/>
    </source>
</evidence>
<evidence type="ECO:0008006" key="8">
    <source>
        <dbReference type="Google" id="ProtNLM"/>
    </source>
</evidence>
<evidence type="ECO:0000256" key="2">
    <source>
        <dbReference type="ARBA" id="ARBA00022603"/>
    </source>
</evidence>
<name>A0ABR1CB20_NECAM</name>
<gene>
    <name evidence="6" type="primary">Necator_chrII.g6522</name>
    <name evidence="6" type="ORF">RB195_018729</name>
</gene>
<dbReference type="Proteomes" id="UP001303046">
    <property type="component" value="Unassembled WGS sequence"/>
</dbReference>
<evidence type="ECO:0000313" key="6">
    <source>
        <dbReference type="EMBL" id="KAK6735673.1"/>
    </source>
</evidence>
<dbReference type="PANTHER" id="PTHR43667:SF2">
    <property type="entry name" value="FATTY ACID C-METHYL TRANSFERASE"/>
    <property type="match status" value="1"/>
</dbReference>
<organism evidence="6 7">
    <name type="scientific">Necator americanus</name>
    <name type="common">Human hookworm</name>
    <dbReference type="NCBI Taxonomy" id="51031"/>
    <lineage>
        <taxon>Eukaryota</taxon>
        <taxon>Metazoa</taxon>
        <taxon>Ecdysozoa</taxon>
        <taxon>Nematoda</taxon>
        <taxon>Chromadorea</taxon>
        <taxon>Rhabditida</taxon>
        <taxon>Rhabditina</taxon>
        <taxon>Rhabditomorpha</taxon>
        <taxon>Strongyloidea</taxon>
        <taxon>Ancylostomatidae</taxon>
        <taxon>Bunostominae</taxon>
        <taxon>Necator</taxon>
    </lineage>
</organism>
<evidence type="ECO:0000256" key="1">
    <source>
        <dbReference type="ARBA" id="ARBA00010815"/>
    </source>
</evidence>
<dbReference type="Pfam" id="PF02353">
    <property type="entry name" value="CMAS"/>
    <property type="match status" value="1"/>
</dbReference>
<evidence type="ECO:0000313" key="7">
    <source>
        <dbReference type="Proteomes" id="UP001303046"/>
    </source>
</evidence>
<proteinExistence type="inferred from homology"/>
<keyword evidence="7" id="KW-1185">Reference proteome</keyword>
<keyword evidence="5" id="KW-0443">Lipid metabolism</keyword>
<sequence>MPLEGPHLFGYTLLVQFVCIPFISRFLDAIVGKSSEKLKLSMAFTGEELNFGGGKVENNNDSTELVTMYLHNPVHFCWLMVLDQKIGLGEAYMAGDWSAEPNPKEFLKLLIRARKQHKGERSRKQPLLKSLSNLIFEWMLSLVRRLVNTYRYIQHRFRDNTLKQSAKNIKDHYDLGNDMFRMFLDPSMTYSCALFPEPLEPVEQVNFEALEQAQIRKIDVLTDMLDLRPSDSVLEIGCGWGAFAVRAVKRKQCNWTGLTISNEQLQWAKRKVIEEDLEEKICLKYKDYRLAKGQYNKLVSIEMIEAVGQKFLTQYFRVLSDRLIPGGIAVLQGIVCPDAYYDHYCNSSDFIKKYIFPGGHMPSIGAIKSSLPGNLKIAEMKHIGRHYAVTLDHWYSAWMKNEKNILGLGYSDAFHRRWQYYFCLCSALFASDHIDTVQFKLVKDI</sequence>
<comment type="caution">
    <text evidence="6">The sequence shown here is derived from an EMBL/GenBank/DDBJ whole genome shotgun (WGS) entry which is preliminary data.</text>
</comment>
<dbReference type="EMBL" id="JAVFWL010000002">
    <property type="protein sequence ID" value="KAK6735673.1"/>
    <property type="molecule type" value="Genomic_DNA"/>
</dbReference>
<comment type="similarity">
    <text evidence="1">Belongs to the CFA/CMAS family.</text>
</comment>
<dbReference type="InterPro" id="IPR050723">
    <property type="entry name" value="CFA/CMAS"/>
</dbReference>
<keyword evidence="4" id="KW-0949">S-adenosyl-L-methionine</keyword>
<evidence type="ECO:0000256" key="4">
    <source>
        <dbReference type="ARBA" id="ARBA00022691"/>
    </source>
</evidence>
<dbReference type="InterPro" id="IPR003333">
    <property type="entry name" value="CMAS"/>
</dbReference>
<dbReference type="InterPro" id="IPR029063">
    <property type="entry name" value="SAM-dependent_MTases_sf"/>
</dbReference>
<dbReference type="PIRSF" id="PIRSF003085">
    <property type="entry name" value="CMAS"/>
    <property type="match status" value="1"/>
</dbReference>
<protein>
    <recommendedName>
        <fullName evidence="8">Cyclopropane-fatty-acyl-phospholipid synthase</fullName>
    </recommendedName>
</protein>
<dbReference type="PANTHER" id="PTHR43667">
    <property type="entry name" value="CYCLOPROPANE-FATTY-ACYL-PHOSPHOLIPID SYNTHASE"/>
    <property type="match status" value="1"/>
</dbReference>
<evidence type="ECO:0000256" key="3">
    <source>
        <dbReference type="ARBA" id="ARBA00022679"/>
    </source>
</evidence>
<keyword evidence="3" id="KW-0808">Transferase</keyword>
<keyword evidence="2" id="KW-0489">Methyltransferase</keyword>
<dbReference type="CDD" id="cd02440">
    <property type="entry name" value="AdoMet_MTases"/>
    <property type="match status" value="1"/>
</dbReference>